<organism evidence="8 9">
    <name type="scientific">Cudoniella acicularis</name>
    <dbReference type="NCBI Taxonomy" id="354080"/>
    <lineage>
        <taxon>Eukaryota</taxon>
        <taxon>Fungi</taxon>
        <taxon>Dikarya</taxon>
        <taxon>Ascomycota</taxon>
        <taxon>Pezizomycotina</taxon>
        <taxon>Leotiomycetes</taxon>
        <taxon>Helotiales</taxon>
        <taxon>Tricladiaceae</taxon>
        <taxon>Cudoniella</taxon>
    </lineage>
</organism>
<dbReference type="GO" id="GO:0005524">
    <property type="term" value="F:ATP binding"/>
    <property type="evidence" value="ECO:0007669"/>
    <property type="project" value="UniProtKB-KW"/>
</dbReference>
<evidence type="ECO:0000259" key="7">
    <source>
        <dbReference type="PROSITE" id="PS50862"/>
    </source>
</evidence>
<protein>
    <recommendedName>
        <fullName evidence="7">Aminoacyl-transfer RNA synthetases class-II family profile domain-containing protein</fullName>
    </recommendedName>
</protein>
<reference evidence="8 9" key="1">
    <citation type="submission" date="2020-03" db="EMBL/GenBank/DDBJ databases">
        <title>Draft Genome Sequence of Cudoniella acicularis.</title>
        <authorList>
            <person name="Buettner E."/>
            <person name="Kellner H."/>
        </authorList>
    </citation>
    <scope>NUCLEOTIDE SEQUENCE [LARGE SCALE GENOMIC DNA]</scope>
    <source>
        <strain evidence="8 9">DSM 108380</strain>
    </source>
</reference>
<dbReference type="Gene3D" id="3.30.930.10">
    <property type="entry name" value="Bira Bifunctional Protein, Domain 2"/>
    <property type="match status" value="1"/>
</dbReference>
<dbReference type="Pfam" id="PF00152">
    <property type="entry name" value="tRNA-synt_2"/>
    <property type="match status" value="1"/>
</dbReference>
<keyword evidence="1" id="KW-0436">Ligase</keyword>
<dbReference type="InterPro" id="IPR006195">
    <property type="entry name" value="aa-tRNA-synth_II"/>
</dbReference>
<keyword evidence="2" id="KW-0547">Nucleotide-binding</keyword>
<evidence type="ECO:0000256" key="3">
    <source>
        <dbReference type="ARBA" id="ARBA00022840"/>
    </source>
</evidence>
<dbReference type="PANTHER" id="PTHR22594">
    <property type="entry name" value="ASPARTYL/LYSYL-TRNA SYNTHETASE"/>
    <property type="match status" value="1"/>
</dbReference>
<evidence type="ECO:0000256" key="6">
    <source>
        <dbReference type="SAM" id="MobiDB-lite"/>
    </source>
</evidence>
<dbReference type="GO" id="GO:0006421">
    <property type="term" value="P:asparaginyl-tRNA aminoacylation"/>
    <property type="evidence" value="ECO:0007669"/>
    <property type="project" value="TreeGrafter"/>
</dbReference>
<gene>
    <name evidence="8" type="ORF">G7Y89_g5387</name>
</gene>
<dbReference type="GO" id="GO:0004812">
    <property type="term" value="F:aminoacyl-tRNA ligase activity"/>
    <property type="evidence" value="ECO:0007669"/>
    <property type="project" value="UniProtKB-KW"/>
</dbReference>
<evidence type="ECO:0000256" key="2">
    <source>
        <dbReference type="ARBA" id="ARBA00022741"/>
    </source>
</evidence>
<keyword evidence="9" id="KW-1185">Reference proteome</keyword>
<feature type="region of interest" description="Disordered" evidence="6">
    <location>
        <begin position="23"/>
        <end position="47"/>
    </location>
</feature>
<dbReference type="Proteomes" id="UP000566819">
    <property type="component" value="Unassembled WGS sequence"/>
</dbReference>
<keyword evidence="4" id="KW-0648">Protein biosynthesis</keyword>
<dbReference type="SUPFAM" id="SSF55681">
    <property type="entry name" value="Class II aaRS and biotin synthetases"/>
    <property type="match status" value="1"/>
</dbReference>
<dbReference type="AlphaFoldDB" id="A0A8H4W3F4"/>
<keyword evidence="5" id="KW-0030">Aminoacyl-tRNA synthetase</keyword>
<dbReference type="EMBL" id="JAAMPI010000321">
    <property type="protein sequence ID" value="KAF4632743.1"/>
    <property type="molecule type" value="Genomic_DNA"/>
</dbReference>
<evidence type="ECO:0000256" key="5">
    <source>
        <dbReference type="ARBA" id="ARBA00023146"/>
    </source>
</evidence>
<feature type="domain" description="Aminoacyl-transfer RNA synthetases class-II family profile" evidence="7">
    <location>
        <begin position="107"/>
        <end position="406"/>
    </location>
</feature>
<dbReference type="PROSITE" id="PS50862">
    <property type="entry name" value="AA_TRNA_LIGASE_II"/>
    <property type="match status" value="1"/>
</dbReference>
<dbReference type="PANTHER" id="PTHR22594:SF34">
    <property type="entry name" value="ASPARAGINE--TRNA LIGASE, MITOCHONDRIAL-RELATED"/>
    <property type="match status" value="1"/>
</dbReference>
<evidence type="ECO:0000313" key="8">
    <source>
        <dbReference type="EMBL" id="KAF4632743.1"/>
    </source>
</evidence>
<comment type="caution">
    <text evidence="8">The sequence shown here is derived from an EMBL/GenBank/DDBJ whole genome shotgun (WGS) entry which is preliminary data.</text>
</comment>
<evidence type="ECO:0000256" key="1">
    <source>
        <dbReference type="ARBA" id="ARBA00022598"/>
    </source>
</evidence>
<evidence type="ECO:0000256" key="4">
    <source>
        <dbReference type="ARBA" id="ARBA00022917"/>
    </source>
</evidence>
<proteinExistence type="predicted"/>
<evidence type="ECO:0000313" key="9">
    <source>
        <dbReference type="Proteomes" id="UP000566819"/>
    </source>
</evidence>
<dbReference type="InterPro" id="IPR045864">
    <property type="entry name" value="aa-tRNA-synth_II/BPL/LPL"/>
</dbReference>
<dbReference type="InterPro" id="IPR004364">
    <property type="entry name" value="Aa-tRNA-synt_II"/>
</dbReference>
<name>A0A8H4W3F4_9HELO</name>
<accession>A0A8H4W3F4</accession>
<sequence length="415" mass="46359">MASDMFNAVVSTPFPASHFPTPSFSSGGKLQWKPQSKRPMSAKTEKKDAVVSVIDKKNRDSMSIARTLQVAPQHWKNPSTFAIQALQSPWYTTMFGLQSTLFHTSTDFFRHGLGYKYLVVPVTTSSISSPMGLGSDSQPVSVELGGLQTYLADSQQFVLEYALRLQDGLPGAYYVGTSCRGEDPDATHLNQFCHVECELLGGLEDGMRVANQYVVAMTQVILRDHGAEIESYAGTTEHMESLLRLYEKHGNTFPTVTLEEALAMPELTDDMWQYAVDGEPRWGRSLTRKGERMLIEKFGGACWLMEMDHLSVPFYQAYTDGTKSKGQCGDFLLGMGEVIGCGNRHTTAEQALEALQHHEVDPAEYKWYTDMRALKELNTTGWGIGTERFLAWVMQHDDIRDIQLLPRLKGVECAP</sequence>
<dbReference type="OrthoDB" id="2262349at2759"/>
<keyword evidence="3" id="KW-0067">ATP-binding</keyword>